<name>A0AAV3Q237_LITER</name>
<feature type="compositionally biased region" description="Low complexity" evidence="1">
    <location>
        <begin position="245"/>
        <end position="262"/>
    </location>
</feature>
<dbReference type="PANTHER" id="PTHR33116">
    <property type="entry name" value="REVERSE TRANSCRIPTASE ZINC-BINDING DOMAIN-CONTAINING PROTEIN-RELATED-RELATED"/>
    <property type="match status" value="1"/>
</dbReference>
<evidence type="ECO:0008006" key="4">
    <source>
        <dbReference type="Google" id="ProtNLM"/>
    </source>
</evidence>
<evidence type="ECO:0000313" key="2">
    <source>
        <dbReference type="EMBL" id="GAA0157306.1"/>
    </source>
</evidence>
<feature type="region of interest" description="Disordered" evidence="1">
    <location>
        <begin position="243"/>
        <end position="262"/>
    </location>
</feature>
<organism evidence="2 3">
    <name type="scientific">Lithospermum erythrorhizon</name>
    <name type="common">Purple gromwell</name>
    <name type="synonym">Lithospermum officinale var. erythrorhizon</name>
    <dbReference type="NCBI Taxonomy" id="34254"/>
    <lineage>
        <taxon>Eukaryota</taxon>
        <taxon>Viridiplantae</taxon>
        <taxon>Streptophyta</taxon>
        <taxon>Embryophyta</taxon>
        <taxon>Tracheophyta</taxon>
        <taxon>Spermatophyta</taxon>
        <taxon>Magnoliopsida</taxon>
        <taxon>eudicotyledons</taxon>
        <taxon>Gunneridae</taxon>
        <taxon>Pentapetalae</taxon>
        <taxon>asterids</taxon>
        <taxon>lamiids</taxon>
        <taxon>Boraginales</taxon>
        <taxon>Boraginaceae</taxon>
        <taxon>Boraginoideae</taxon>
        <taxon>Lithospermeae</taxon>
        <taxon>Lithospermum</taxon>
    </lineage>
</organism>
<dbReference type="PANTHER" id="PTHR33116:SF86">
    <property type="entry name" value="REVERSE TRANSCRIPTASE DOMAIN-CONTAINING PROTEIN"/>
    <property type="match status" value="1"/>
</dbReference>
<protein>
    <recommendedName>
        <fullName evidence="4">Reverse transcriptase</fullName>
    </recommendedName>
</protein>
<gene>
    <name evidence="2" type="ORF">LIER_14604</name>
</gene>
<proteinExistence type="predicted"/>
<reference evidence="2 3" key="1">
    <citation type="submission" date="2024-01" db="EMBL/GenBank/DDBJ databases">
        <title>The complete chloroplast genome sequence of Lithospermum erythrorhizon: insights into the phylogenetic relationship among Boraginaceae species and the maternal lineages of purple gromwells.</title>
        <authorList>
            <person name="Okada T."/>
            <person name="Watanabe K."/>
        </authorList>
    </citation>
    <scope>NUCLEOTIDE SEQUENCE [LARGE SCALE GENOMIC DNA]</scope>
</reference>
<evidence type="ECO:0000313" key="3">
    <source>
        <dbReference type="Proteomes" id="UP001454036"/>
    </source>
</evidence>
<dbReference type="EMBL" id="BAABME010003077">
    <property type="protein sequence ID" value="GAA0157306.1"/>
    <property type="molecule type" value="Genomic_DNA"/>
</dbReference>
<dbReference type="Proteomes" id="UP001454036">
    <property type="component" value="Unassembled WGS sequence"/>
</dbReference>
<sequence>MFEGEFLRDPVGSRGGPVSHLLFADDTVLFGDATKGEARSIMSILNQYECLSGQLVAYDKLCREKSNGGLGFRDNHAFNIALLSKQAWRIASDPSSQIAQVYKAKYFPHGTFWNAKIGNKSSLTCRNLLYARDLLIKGVKWSVGNEKTIEIWNHRWLPHTHSNRLITPINPDYANLRLYDIIDNEIGIWNITLIIHLFFSVDADFIMSMPLHQIHRDDSFVWDMGNSKQFTVKSVYQLYRENGRTTHTQPSTSSSQTQRGYF</sequence>
<dbReference type="AlphaFoldDB" id="A0AAV3Q237"/>
<keyword evidence="3" id="KW-1185">Reference proteome</keyword>
<evidence type="ECO:0000256" key="1">
    <source>
        <dbReference type="SAM" id="MobiDB-lite"/>
    </source>
</evidence>
<comment type="caution">
    <text evidence="2">The sequence shown here is derived from an EMBL/GenBank/DDBJ whole genome shotgun (WGS) entry which is preliminary data.</text>
</comment>
<accession>A0AAV3Q237</accession>